<dbReference type="RefSeq" id="WP_281762831.1">
    <property type="nucleotide sequence ID" value="NZ_AP026709.1"/>
</dbReference>
<evidence type="ECO:0000259" key="1">
    <source>
        <dbReference type="PROSITE" id="PS51819"/>
    </source>
</evidence>
<gene>
    <name evidence="2" type="ORF">SYK_13220</name>
</gene>
<proteinExistence type="predicted"/>
<keyword evidence="3" id="KW-1185">Reference proteome</keyword>
<dbReference type="InterPro" id="IPR037523">
    <property type="entry name" value="VOC_core"/>
</dbReference>
<organism evidence="2 3">
    <name type="scientific">Pseudodesulfovibrio nedwellii</name>
    <dbReference type="NCBI Taxonomy" id="2973072"/>
    <lineage>
        <taxon>Bacteria</taxon>
        <taxon>Pseudomonadati</taxon>
        <taxon>Thermodesulfobacteriota</taxon>
        <taxon>Desulfovibrionia</taxon>
        <taxon>Desulfovibrionales</taxon>
        <taxon>Desulfovibrionaceae</taxon>
    </lineage>
</organism>
<dbReference type="Gene3D" id="3.30.720.110">
    <property type="match status" value="1"/>
</dbReference>
<evidence type="ECO:0000313" key="3">
    <source>
        <dbReference type="Proteomes" id="UP001317742"/>
    </source>
</evidence>
<protein>
    <submittedName>
        <fullName evidence="2">Antibiotic resistance protein</fullName>
    </submittedName>
</protein>
<dbReference type="PROSITE" id="PS51819">
    <property type="entry name" value="VOC"/>
    <property type="match status" value="1"/>
</dbReference>
<accession>A0ABM8B050</accession>
<dbReference type="InterPro" id="IPR004360">
    <property type="entry name" value="Glyas_Fos-R_dOase_dom"/>
</dbReference>
<sequence length="133" mass="15056">MNPSTISPCIIVADARLARDFYCTHFNATIWFDSGWYVNFKFGEDGPTLQFMEPQSPEQETFKGGLTYNMALQSSSLVDATHDRLVEAGLPIIMPLEDHPWGDRGFATLDPYGVALYIYADIEPSAEFQQYFK</sequence>
<name>A0ABM8B050_9BACT</name>
<feature type="domain" description="VOC" evidence="1">
    <location>
        <begin position="1"/>
        <end position="121"/>
    </location>
</feature>
<evidence type="ECO:0000313" key="2">
    <source>
        <dbReference type="EMBL" id="BDQ36962.1"/>
    </source>
</evidence>
<dbReference type="Pfam" id="PF00903">
    <property type="entry name" value="Glyoxalase"/>
    <property type="match status" value="1"/>
</dbReference>
<dbReference type="SUPFAM" id="SSF54593">
    <property type="entry name" value="Glyoxalase/Bleomycin resistance protein/Dihydroxybiphenyl dioxygenase"/>
    <property type="match status" value="1"/>
</dbReference>
<dbReference type="Gene3D" id="3.30.720.120">
    <property type="match status" value="1"/>
</dbReference>
<dbReference type="Proteomes" id="UP001317742">
    <property type="component" value="Chromosome"/>
</dbReference>
<dbReference type="InterPro" id="IPR029068">
    <property type="entry name" value="Glyas_Bleomycin-R_OHBP_Dase"/>
</dbReference>
<reference evidence="2 3" key="1">
    <citation type="submission" date="2022-08" db="EMBL/GenBank/DDBJ databases">
        <title>Genome Sequence of the sulphate-reducing bacterium, Pseudodesulfovibrio sp. SYK.</title>
        <authorList>
            <person name="Kondo R."/>
            <person name="Kataoka T."/>
        </authorList>
    </citation>
    <scope>NUCLEOTIDE SEQUENCE [LARGE SCALE GENOMIC DNA]</scope>
    <source>
        <strain evidence="2 3">SYK</strain>
    </source>
</reference>
<dbReference type="EMBL" id="AP026709">
    <property type="protein sequence ID" value="BDQ36962.1"/>
    <property type="molecule type" value="Genomic_DNA"/>
</dbReference>